<evidence type="ECO:0000313" key="1">
    <source>
        <dbReference type="EMBL" id="KAJ1157713.1"/>
    </source>
</evidence>
<gene>
    <name evidence="1" type="ORF">NDU88_010413</name>
</gene>
<reference evidence="1" key="1">
    <citation type="journal article" date="2022" name="bioRxiv">
        <title>Sequencing and chromosome-scale assembly of the giantPleurodeles waltlgenome.</title>
        <authorList>
            <person name="Brown T."/>
            <person name="Elewa A."/>
            <person name="Iarovenko S."/>
            <person name="Subramanian E."/>
            <person name="Araus A.J."/>
            <person name="Petzold A."/>
            <person name="Susuki M."/>
            <person name="Suzuki K.-i.T."/>
            <person name="Hayashi T."/>
            <person name="Toyoda A."/>
            <person name="Oliveira C."/>
            <person name="Osipova E."/>
            <person name="Leigh N.D."/>
            <person name="Simon A."/>
            <person name="Yun M.H."/>
        </authorList>
    </citation>
    <scope>NUCLEOTIDE SEQUENCE</scope>
    <source>
        <strain evidence="1">20211129_DDA</strain>
        <tissue evidence="1">Liver</tissue>
    </source>
</reference>
<dbReference type="EMBL" id="JANPWB010000009">
    <property type="protein sequence ID" value="KAJ1157713.1"/>
    <property type="molecule type" value="Genomic_DNA"/>
</dbReference>
<name>A0AAV7S3X6_PLEWA</name>
<protein>
    <submittedName>
        <fullName evidence="1">Uncharacterized protein</fullName>
    </submittedName>
</protein>
<evidence type="ECO:0000313" key="2">
    <source>
        <dbReference type="Proteomes" id="UP001066276"/>
    </source>
</evidence>
<proteinExistence type="predicted"/>
<comment type="caution">
    <text evidence="1">The sequence shown here is derived from an EMBL/GenBank/DDBJ whole genome shotgun (WGS) entry which is preliminary data.</text>
</comment>
<accession>A0AAV7S3X6</accession>
<keyword evidence="2" id="KW-1185">Reference proteome</keyword>
<dbReference type="Proteomes" id="UP001066276">
    <property type="component" value="Chromosome 5"/>
</dbReference>
<sequence>MGESPCTQLRCQSSLQSTPIDTLKVLLTEHSQTGFPCHVHENSHVSTADPKFMIALTGDRGAQDHSPQVSLRQEAAVAAVLSRLEAHKIGFATRCAGRARVRPGATG</sequence>
<dbReference type="AlphaFoldDB" id="A0AAV7S3X6"/>
<organism evidence="1 2">
    <name type="scientific">Pleurodeles waltl</name>
    <name type="common">Iberian ribbed newt</name>
    <dbReference type="NCBI Taxonomy" id="8319"/>
    <lineage>
        <taxon>Eukaryota</taxon>
        <taxon>Metazoa</taxon>
        <taxon>Chordata</taxon>
        <taxon>Craniata</taxon>
        <taxon>Vertebrata</taxon>
        <taxon>Euteleostomi</taxon>
        <taxon>Amphibia</taxon>
        <taxon>Batrachia</taxon>
        <taxon>Caudata</taxon>
        <taxon>Salamandroidea</taxon>
        <taxon>Salamandridae</taxon>
        <taxon>Pleurodelinae</taxon>
        <taxon>Pleurodeles</taxon>
    </lineage>
</organism>